<protein>
    <recommendedName>
        <fullName evidence="3">DNA-binding response regulator</fullName>
    </recommendedName>
</protein>
<dbReference type="RefSeq" id="WP_320510865.1">
    <property type="nucleotide sequence ID" value="NZ_JAXCLW010000014.1"/>
</dbReference>
<reference evidence="1 2" key="1">
    <citation type="journal article" date="2016" name="Antonie Van Leeuwenhoek">
        <title>Dongia soli sp. nov., isolated from soil from Dokdo, Korea.</title>
        <authorList>
            <person name="Kim D.U."/>
            <person name="Lee H."/>
            <person name="Kim H."/>
            <person name="Kim S.G."/>
            <person name="Ka J.O."/>
        </authorList>
    </citation>
    <scope>NUCLEOTIDE SEQUENCE [LARGE SCALE GENOMIC DNA]</scope>
    <source>
        <strain evidence="1 2">D78</strain>
    </source>
</reference>
<keyword evidence="2" id="KW-1185">Reference proteome</keyword>
<organism evidence="1 2">
    <name type="scientific">Dongia soli</name>
    <dbReference type="NCBI Taxonomy" id="600628"/>
    <lineage>
        <taxon>Bacteria</taxon>
        <taxon>Pseudomonadati</taxon>
        <taxon>Pseudomonadota</taxon>
        <taxon>Alphaproteobacteria</taxon>
        <taxon>Rhodospirillales</taxon>
        <taxon>Dongiaceae</taxon>
        <taxon>Dongia</taxon>
    </lineage>
</organism>
<comment type="caution">
    <text evidence="1">The sequence shown here is derived from an EMBL/GenBank/DDBJ whole genome shotgun (WGS) entry which is preliminary data.</text>
</comment>
<gene>
    <name evidence="1" type="ORF">SMD27_23335</name>
</gene>
<evidence type="ECO:0000313" key="1">
    <source>
        <dbReference type="EMBL" id="MDY0885789.1"/>
    </source>
</evidence>
<sequence length="54" mass="5950">MTQDKLLTQVKSVLVIHDRPESFSAALQARFPDIAFTYVTSLDDLPAQFAAANP</sequence>
<evidence type="ECO:0000313" key="2">
    <source>
        <dbReference type="Proteomes" id="UP001279642"/>
    </source>
</evidence>
<dbReference type="Proteomes" id="UP001279642">
    <property type="component" value="Unassembled WGS sequence"/>
</dbReference>
<evidence type="ECO:0008006" key="3">
    <source>
        <dbReference type="Google" id="ProtNLM"/>
    </source>
</evidence>
<name>A0ABU5EJ62_9PROT</name>
<dbReference type="EMBL" id="JAXCLW010000014">
    <property type="protein sequence ID" value="MDY0885789.1"/>
    <property type="molecule type" value="Genomic_DNA"/>
</dbReference>
<proteinExistence type="predicted"/>
<accession>A0ABU5EJ62</accession>